<dbReference type="Proteomes" id="UP001606301">
    <property type="component" value="Unassembled WGS sequence"/>
</dbReference>
<keyword evidence="1" id="KW-0472">Membrane</keyword>
<keyword evidence="1" id="KW-0812">Transmembrane</keyword>
<keyword evidence="1" id="KW-1133">Transmembrane helix</keyword>
<gene>
    <name evidence="2" type="ORF">ACG0Z3_19340</name>
</gene>
<reference evidence="2 3" key="1">
    <citation type="submission" date="2024-08" db="EMBL/GenBank/DDBJ databases">
        <authorList>
            <person name="Lu H."/>
        </authorList>
    </citation>
    <scope>NUCLEOTIDE SEQUENCE [LARGE SCALE GENOMIC DNA]</scope>
    <source>
        <strain evidence="2 3">LKC17W</strain>
    </source>
</reference>
<feature type="transmembrane region" description="Helical" evidence="1">
    <location>
        <begin position="152"/>
        <end position="177"/>
    </location>
</feature>
<comment type="caution">
    <text evidence="2">The sequence shown here is derived from an EMBL/GenBank/DDBJ whole genome shotgun (WGS) entry which is preliminary data.</text>
</comment>
<feature type="transmembrane region" description="Helical" evidence="1">
    <location>
        <begin position="126"/>
        <end position="146"/>
    </location>
</feature>
<feature type="transmembrane region" description="Helical" evidence="1">
    <location>
        <begin position="54"/>
        <end position="73"/>
    </location>
</feature>
<proteinExistence type="predicted"/>
<feature type="transmembrane region" description="Helical" evidence="1">
    <location>
        <begin position="197"/>
        <end position="214"/>
    </location>
</feature>
<organism evidence="2 3">
    <name type="scientific">Pelomonas margarita</name>
    <dbReference type="NCBI Taxonomy" id="3299031"/>
    <lineage>
        <taxon>Bacteria</taxon>
        <taxon>Pseudomonadati</taxon>
        <taxon>Pseudomonadota</taxon>
        <taxon>Betaproteobacteria</taxon>
        <taxon>Burkholderiales</taxon>
        <taxon>Sphaerotilaceae</taxon>
        <taxon>Roseateles</taxon>
    </lineage>
</organism>
<dbReference type="RefSeq" id="WP_394400522.1">
    <property type="nucleotide sequence ID" value="NZ_JBIGHW010000013.1"/>
</dbReference>
<protein>
    <submittedName>
        <fullName evidence="2">Uncharacterized protein</fullName>
    </submittedName>
</protein>
<name>A0ABW7FND4_9BURK</name>
<dbReference type="EMBL" id="JBIGHW010000013">
    <property type="protein sequence ID" value="MFG6442849.1"/>
    <property type="molecule type" value="Genomic_DNA"/>
</dbReference>
<feature type="transmembrane region" description="Helical" evidence="1">
    <location>
        <begin position="23"/>
        <end position="42"/>
    </location>
</feature>
<keyword evidence="3" id="KW-1185">Reference proteome</keyword>
<evidence type="ECO:0000313" key="3">
    <source>
        <dbReference type="Proteomes" id="UP001606301"/>
    </source>
</evidence>
<accession>A0ABW7FND4</accession>
<sequence>MSATPSVERQILSTRRWLRSHRWLRLHVGLIALCCLACLWLGGALLRWAGVDGLALRFGLSLAFSYATYLGLLRLWAAYLLSRADGDATDLADLGAQLADSSCGGGGGGGAALDALELAAGADEGAILLLPLAAAVAVAVALAALLGAGVTLLFGVEVLLAVSVEVALAAFAAGLAWRHQRQFDRGGWLRCALRHTWVGALVLLLAGVGLGAALDRWMPQAESLPHAVRLWRAA</sequence>
<evidence type="ECO:0000313" key="2">
    <source>
        <dbReference type="EMBL" id="MFG6442849.1"/>
    </source>
</evidence>
<evidence type="ECO:0000256" key="1">
    <source>
        <dbReference type="SAM" id="Phobius"/>
    </source>
</evidence>